<organism evidence="1 2">
    <name type="scientific">Pseudohalocynthiibacter aestuariivivens</name>
    <dbReference type="NCBI Taxonomy" id="1591409"/>
    <lineage>
        <taxon>Bacteria</taxon>
        <taxon>Pseudomonadati</taxon>
        <taxon>Pseudomonadota</taxon>
        <taxon>Alphaproteobacteria</taxon>
        <taxon>Rhodobacterales</taxon>
        <taxon>Paracoccaceae</taxon>
        <taxon>Pseudohalocynthiibacter</taxon>
    </lineage>
</organism>
<dbReference type="Pfam" id="PF11010">
    <property type="entry name" value="DUF2848"/>
    <property type="match status" value="1"/>
</dbReference>
<sequence>MQFTTEHGPVEIEVDHLFIAGWTGRNKDAVQHHIDELAAIGVSPPSKVPLYYRVSNTLLTAQTKINVLGEKTSGEAEPMLVQSHGKIWLGLGSDHTDRQLEVTSVAASKQACQKPCATILWDFGALSQHLDKIEIRSWIWENSDWQLYQDGRLAQLIPLETLREDADMPDNSAMLCGTFSAINSVRSAKRFRAVMHDPILDRSIQFEYESNCLPIVN</sequence>
<reference evidence="1 2" key="1">
    <citation type="submission" date="2024-09" db="EMBL/GenBank/DDBJ databases">
        <authorList>
            <person name="Sun Q."/>
            <person name="Mori K."/>
        </authorList>
    </citation>
    <scope>NUCLEOTIDE SEQUENCE [LARGE SCALE GENOMIC DNA]</scope>
    <source>
        <strain evidence="1 2">CECT 8726</strain>
    </source>
</reference>
<protein>
    <submittedName>
        <fullName evidence="1">DUF2848 domain-containing protein</fullName>
    </submittedName>
</protein>
<evidence type="ECO:0000313" key="2">
    <source>
        <dbReference type="Proteomes" id="UP001589683"/>
    </source>
</evidence>
<keyword evidence="2" id="KW-1185">Reference proteome</keyword>
<dbReference type="InterPro" id="IPR021269">
    <property type="entry name" value="DUF2848"/>
</dbReference>
<comment type="caution">
    <text evidence="1">The sequence shown here is derived from an EMBL/GenBank/DDBJ whole genome shotgun (WGS) entry which is preliminary data.</text>
</comment>
<proteinExistence type="predicted"/>
<dbReference type="EMBL" id="JBHMEA010000016">
    <property type="protein sequence ID" value="MFB9231437.1"/>
    <property type="molecule type" value="Genomic_DNA"/>
</dbReference>
<dbReference type="RefSeq" id="WP_213888769.1">
    <property type="nucleotide sequence ID" value="NZ_JAGFNU010000005.1"/>
</dbReference>
<name>A0ABV5JD99_9RHOB</name>
<gene>
    <name evidence="1" type="ORF">ACFFUT_06500</name>
</gene>
<accession>A0ABV5JD99</accession>
<dbReference type="Proteomes" id="UP001589683">
    <property type="component" value="Unassembled WGS sequence"/>
</dbReference>
<evidence type="ECO:0000313" key="1">
    <source>
        <dbReference type="EMBL" id="MFB9231437.1"/>
    </source>
</evidence>